<dbReference type="InterPro" id="IPR052462">
    <property type="entry name" value="SLIRP/GR-RBP-like"/>
</dbReference>
<dbReference type="SUPFAM" id="SSF54928">
    <property type="entry name" value="RNA-binding domain, RBD"/>
    <property type="match status" value="1"/>
</dbReference>
<dbReference type="Pfam" id="PF00076">
    <property type="entry name" value="RRM_1"/>
    <property type="match status" value="1"/>
</dbReference>
<dbReference type="PROSITE" id="PS50102">
    <property type="entry name" value="RRM"/>
    <property type="match status" value="1"/>
</dbReference>
<dbReference type="InterPro" id="IPR012677">
    <property type="entry name" value="Nucleotide-bd_a/b_plait_sf"/>
</dbReference>
<evidence type="ECO:0000259" key="3">
    <source>
        <dbReference type="PROSITE" id="PS50102"/>
    </source>
</evidence>
<protein>
    <submittedName>
        <fullName evidence="4">RNA-binding protein</fullName>
    </submittedName>
</protein>
<evidence type="ECO:0000313" key="4">
    <source>
        <dbReference type="EMBL" id="NCD72461.1"/>
    </source>
</evidence>
<proteinExistence type="predicted"/>
<sequence>MKTLYLHCMAKLFIVGFPKDMKEIELVELFSVYGAVNTATIITDIETGASKGYGFITMTDDAGANRAIEALDGGSIDDRIISVRFADDKKQVVTPDRKTGDQRSPYRKNADPQRDTGLSPEKRRRPRR</sequence>
<feature type="compositionally biased region" description="Basic and acidic residues" evidence="2">
    <location>
        <begin position="91"/>
        <end position="101"/>
    </location>
</feature>
<keyword evidence="1" id="KW-0694">RNA-binding</keyword>
<accession>A0A966DWE9</accession>
<evidence type="ECO:0000313" key="5">
    <source>
        <dbReference type="Proteomes" id="UP000638732"/>
    </source>
</evidence>
<dbReference type="AlphaFoldDB" id="A0A966DWE9"/>
<reference evidence="4" key="2">
    <citation type="submission" date="2020-10" db="EMBL/GenBank/DDBJ databases">
        <title>Mucilaginibacter sp. nov., isolated from soil.</title>
        <authorList>
            <person name="Jeon C.O."/>
        </authorList>
    </citation>
    <scope>NUCLEOTIDE SEQUENCE</scope>
    <source>
        <strain evidence="4">R11</strain>
    </source>
</reference>
<organism evidence="4 5">
    <name type="scientific">Mucilaginibacter agri</name>
    <dbReference type="NCBI Taxonomy" id="2695265"/>
    <lineage>
        <taxon>Bacteria</taxon>
        <taxon>Pseudomonadati</taxon>
        <taxon>Bacteroidota</taxon>
        <taxon>Sphingobacteriia</taxon>
        <taxon>Sphingobacteriales</taxon>
        <taxon>Sphingobacteriaceae</taxon>
        <taxon>Mucilaginibacter</taxon>
    </lineage>
</organism>
<dbReference type="InterPro" id="IPR000504">
    <property type="entry name" value="RRM_dom"/>
</dbReference>
<evidence type="ECO:0000256" key="2">
    <source>
        <dbReference type="SAM" id="MobiDB-lite"/>
    </source>
</evidence>
<feature type="domain" description="RRM" evidence="3">
    <location>
        <begin position="10"/>
        <end position="88"/>
    </location>
</feature>
<name>A0A966DWE9_9SPHI</name>
<keyword evidence="5" id="KW-1185">Reference proteome</keyword>
<dbReference type="GO" id="GO:0003723">
    <property type="term" value="F:RNA binding"/>
    <property type="evidence" value="ECO:0007669"/>
    <property type="project" value="UniProtKB-KW"/>
</dbReference>
<dbReference type="Gene3D" id="3.30.70.330">
    <property type="match status" value="1"/>
</dbReference>
<evidence type="ECO:0000256" key="1">
    <source>
        <dbReference type="ARBA" id="ARBA00022884"/>
    </source>
</evidence>
<dbReference type="InterPro" id="IPR035979">
    <property type="entry name" value="RBD_domain_sf"/>
</dbReference>
<comment type="caution">
    <text evidence="4">The sequence shown here is derived from an EMBL/GenBank/DDBJ whole genome shotgun (WGS) entry which is preliminary data.</text>
</comment>
<dbReference type="Proteomes" id="UP000638732">
    <property type="component" value="Unassembled WGS sequence"/>
</dbReference>
<dbReference type="RefSeq" id="WP_166588403.1">
    <property type="nucleotide sequence ID" value="NZ_WWEO01000045.1"/>
</dbReference>
<dbReference type="PANTHER" id="PTHR48027">
    <property type="entry name" value="HETEROGENEOUS NUCLEAR RIBONUCLEOPROTEIN 87F-RELATED"/>
    <property type="match status" value="1"/>
</dbReference>
<dbReference type="EMBL" id="WWEO01000045">
    <property type="protein sequence ID" value="NCD72461.1"/>
    <property type="molecule type" value="Genomic_DNA"/>
</dbReference>
<gene>
    <name evidence="4" type="ORF">GSY63_24055</name>
</gene>
<feature type="region of interest" description="Disordered" evidence="2">
    <location>
        <begin position="91"/>
        <end position="128"/>
    </location>
</feature>
<dbReference type="SMART" id="SM00360">
    <property type="entry name" value="RRM"/>
    <property type="match status" value="1"/>
</dbReference>
<reference evidence="4" key="1">
    <citation type="submission" date="2020-01" db="EMBL/GenBank/DDBJ databases">
        <authorList>
            <person name="Seo Y.L."/>
        </authorList>
    </citation>
    <scope>NUCLEOTIDE SEQUENCE</scope>
    <source>
        <strain evidence="4">R11</strain>
    </source>
</reference>